<name>A0A9W5S0Q7_9BACL</name>
<proteinExistence type="predicted"/>
<dbReference type="Proteomes" id="UP000053750">
    <property type="component" value="Unassembled WGS sequence"/>
</dbReference>
<dbReference type="InterPro" id="IPR011006">
    <property type="entry name" value="CheY-like_superfamily"/>
</dbReference>
<sequence length="192" mass="21310">MSDKLVIPAIVIVIVIAGIAAFLFKRRKDADSGERTNGAADEPARTKQPAAPVSRPVCDSEGPRHILIVDDQPAIRMLLAELFQAAGLIVHEASNGRAAIETFRSEPVDFVLLDLKMPDMDGIAALRVIRTMSEHVEAVMISAYGDSEKIEAARKLGVRQFFTKPFDIEKLRDYVLRQLNERERSLEVNVTE</sequence>
<dbReference type="PROSITE" id="PS50110">
    <property type="entry name" value="RESPONSE_REGULATORY"/>
    <property type="match status" value="1"/>
</dbReference>
<dbReference type="Gene3D" id="3.40.50.2300">
    <property type="match status" value="1"/>
</dbReference>
<dbReference type="OrthoDB" id="9808843at2"/>
<keyword evidence="3" id="KW-0812">Transmembrane</keyword>
<dbReference type="RefSeq" id="WP_081793477.1">
    <property type="nucleotide sequence ID" value="NZ_KK082127.1"/>
</dbReference>
<evidence type="ECO:0000256" key="2">
    <source>
        <dbReference type="SAM" id="MobiDB-lite"/>
    </source>
</evidence>
<reference evidence="5 6" key="1">
    <citation type="submission" date="2014-02" db="EMBL/GenBank/DDBJ databases">
        <title>Genome sequence of Paenibacillus darwinianus reveals adaptive mechanisms for survival in Antarctic soils.</title>
        <authorList>
            <person name="Dsouza M."/>
            <person name="Taylor M.W."/>
            <person name="Turner S.J."/>
            <person name="Aislabie J."/>
        </authorList>
    </citation>
    <scope>NUCLEOTIDE SEQUENCE [LARGE SCALE GENOMIC DNA]</scope>
    <source>
        <strain evidence="5 6">CE1</strain>
    </source>
</reference>
<dbReference type="PANTHER" id="PTHR43228">
    <property type="entry name" value="TWO-COMPONENT RESPONSE REGULATOR"/>
    <property type="match status" value="1"/>
</dbReference>
<dbReference type="SMART" id="SM00448">
    <property type="entry name" value="REC"/>
    <property type="match status" value="1"/>
</dbReference>
<feature type="region of interest" description="Disordered" evidence="2">
    <location>
        <begin position="32"/>
        <end position="58"/>
    </location>
</feature>
<protein>
    <recommendedName>
        <fullName evidence="4">Response regulatory domain-containing protein</fullName>
    </recommendedName>
</protein>
<evidence type="ECO:0000313" key="6">
    <source>
        <dbReference type="Proteomes" id="UP000053750"/>
    </source>
</evidence>
<keyword evidence="3" id="KW-0472">Membrane</keyword>
<gene>
    <name evidence="5" type="ORF">BG53_03485</name>
</gene>
<accession>A0A9W5S0Q7</accession>
<dbReference type="SUPFAM" id="SSF52172">
    <property type="entry name" value="CheY-like"/>
    <property type="match status" value="1"/>
</dbReference>
<evidence type="ECO:0000259" key="4">
    <source>
        <dbReference type="PROSITE" id="PS50110"/>
    </source>
</evidence>
<dbReference type="PANTHER" id="PTHR43228:SF1">
    <property type="entry name" value="TWO-COMPONENT RESPONSE REGULATOR ARR22"/>
    <property type="match status" value="1"/>
</dbReference>
<dbReference type="EMBL" id="JFHU01000145">
    <property type="protein sequence ID" value="EXX87740.1"/>
    <property type="molecule type" value="Genomic_DNA"/>
</dbReference>
<keyword evidence="3" id="KW-1133">Transmembrane helix</keyword>
<dbReference type="InterPro" id="IPR001789">
    <property type="entry name" value="Sig_transdc_resp-reg_receiver"/>
</dbReference>
<feature type="modified residue" description="4-aspartylphosphate" evidence="1">
    <location>
        <position position="114"/>
    </location>
</feature>
<keyword evidence="6" id="KW-1185">Reference proteome</keyword>
<dbReference type="InterPro" id="IPR052048">
    <property type="entry name" value="ST_Response_Regulator"/>
</dbReference>
<comment type="caution">
    <text evidence="5">The sequence shown here is derived from an EMBL/GenBank/DDBJ whole genome shotgun (WGS) entry which is preliminary data.</text>
</comment>
<dbReference type="GO" id="GO:0000160">
    <property type="term" value="P:phosphorelay signal transduction system"/>
    <property type="evidence" value="ECO:0007669"/>
    <property type="project" value="InterPro"/>
</dbReference>
<organism evidence="5 6">
    <name type="scientific">Paenibacillus darwinianus</name>
    <dbReference type="NCBI Taxonomy" id="1380763"/>
    <lineage>
        <taxon>Bacteria</taxon>
        <taxon>Bacillati</taxon>
        <taxon>Bacillota</taxon>
        <taxon>Bacilli</taxon>
        <taxon>Bacillales</taxon>
        <taxon>Paenibacillaceae</taxon>
        <taxon>Paenibacillus</taxon>
    </lineage>
</organism>
<keyword evidence="1" id="KW-0597">Phosphoprotein</keyword>
<feature type="domain" description="Response regulatory" evidence="4">
    <location>
        <begin position="65"/>
        <end position="179"/>
    </location>
</feature>
<dbReference type="Pfam" id="PF00072">
    <property type="entry name" value="Response_reg"/>
    <property type="match status" value="1"/>
</dbReference>
<evidence type="ECO:0000256" key="1">
    <source>
        <dbReference type="PROSITE-ProRule" id="PRU00169"/>
    </source>
</evidence>
<evidence type="ECO:0000256" key="3">
    <source>
        <dbReference type="SAM" id="Phobius"/>
    </source>
</evidence>
<dbReference type="AlphaFoldDB" id="A0A9W5S0Q7"/>
<evidence type="ECO:0000313" key="5">
    <source>
        <dbReference type="EMBL" id="EXX87740.1"/>
    </source>
</evidence>
<feature type="transmembrane region" description="Helical" evidence="3">
    <location>
        <begin position="6"/>
        <end position="24"/>
    </location>
</feature>